<dbReference type="RefSeq" id="WP_179588200.1">
    <property type="nucleotide sequence ID" value="NZ_JACBYR010000001.1"/>
</dbReference>
<dbReference type="GO" id="GO:0016226">
    <property type="term" value="P:iron-sulfur cluster assembly"/>
    <property type="evidence" value="ECO:0007669"/>
    <property type="project" value="TreeGrafter"/>
</dbReference>
<sequence>MTAARVATIRSLLGGLDPQALDVIDESHLHAGHAGAAGGAGHFRVRVVSDRFTGLSRVSRHRLVYDRLKDLMPDEVHALAITALTSQENSDKT</sequence>
<comment type="caution">
    <text evidence="2">The sequence shown here is derived from an EMBL/GenBank/DDBJ whole genome shotgun (WGS) entry which is preliminary data.</text>
</comment>
<protein>
    <submittedName>
        <fullName evidence="2">BolA protein</fullName>
    </submittedName>
</protein>
<dbReference type="Gene3D" id="3.30.300.90">
    <property type="entry name" value="BolA-like"/>
    <property type="match status" value="1"/>
</dbReference>
<dbReference type="InterPro" id="IPR002634">
    <property type="entry name" value="BolA"/>
</dbReference>
<dbReference type="PIRSF" id="PIRSF003113">
    <property type="entry name" value="BolA"/>
    <property type="match status" value="1"/>
</dbReference>
<gene>
    <name evidence="2" type="ORF">FHW18_003793</name>
</gene>
<comment type="similarity">
    <text evidence="1">Belongs to the BolA/IbaG family.</text>
</comment>
<proteinExistence type="inferred from homology"/>
<name>A0A7Y9IWS8_9BURK</name>
<organism evidence="2 3">
    <name type="scientific">Pigmentiphaga litoralis</name>
    <dbReference type="NCBI Taxonomy" id="516702"/>
    <lineage>
        <taxon>Bacteria</taxon>
        <taxon>Pseudomonadati</taxon>
        <taxon>Pseudomonadota</taxon>
        <taxon>Betaproteobacteria</taxon>
        <taxon>Burkholderiales</taxon>
        <taxon>Alcaligenaceae</taxon>
        <taxon>Pigmentiphaga</taxon>
    </lineage>
</organism>
<dbReference type="Pfam" id="PF01722">
    <property type="entry name" value="BolA"/>
    <property type="match status" value="1"/>
</dbReference>
<keyword evidence="3" id="KW-1185">Reference proteome</keyword>
<dbReference type="PANTHER" id="PTHR46230:SF7">
    <property type="entry name" value="BOLA-LIKE PROTEIN 1"/>
    <property type="match status" value="1"/>
</dbReference>
<dbReference type="PANTHER" id="PTHR46230">
    <property type="match status" value="1"/>
</dbReference>
<accession>A0A7Y9IWS8</accession>
<dbReference type="Proteomes" id="UP000542125">
    <property type="component" value="Unassembled WGS sequence"/>
</dbReference>
<dbReference type="AlphaFoldDB" id="A0A7Y9IWS8"/>
<dbReference type="SUPFAM" id="SSF82657">
    <property type="entry name" value="BolA-like"/>
    <property type="match status" value="1"/>
</dbReference>
<dbReference type="EMBL" id="JACBYR010000001">
    <property type="protein sequence ID" value="NYE84522.1"/>
    <property type="molecule type" value="Genomic_DNA"/>
</dbReference>
<dbReference type="InterPro" id="IPR036065">
    <property type="entry name" value="BolA-like_sf"/>
</dbReference>
<evidence type="ECO:0000256" key="1">
    <source>
        <dbReference type="RuleBase" id="RU003860"/>
    </source>
</evidence>
<evidence type="ECO:0000313" key="3">
    <source>
        <dbReference type="Proteomes" id="UP000542125"/>
    </source>
</evidence>
<reference evidence="2 3" key="1">
    <citation type="submission" date="2020-07" db="EMBL/GenBank/DDBJ databases">
        <title>Genomic Encyclopedia of Type Strains, Phase IV (KMG-V): Genome sequencing to study the core and pangenomes of soil and plant-associated prokaryotes.</title>
        <authorList>
            <person name="Whitman W."/>
        </authorList>
    </citation>
    <scope>NUCLEOTIDE SEQUENCE [LARGE SCALE GENOMIC DNA]</scope>
    <source>
        <strain evidence="2 3">SAS40</strain>
    </source>
</reference>
<evidence type="ECO:0000313" key="2">
    <source>
        <dbReference type="EMBL" id="NYE84522.1"/>
    </source>
</evidence>